<feature type="transmembrane region" description="Helical" evidence="6">
    <location>
        <begin position="46"/>
        <end position="65"/>
    </location>
</feature>
<dbReference type="AlphaFoldDB" id="W4VAV4"/>
<comment type="similarity">
    <text evidence="2 6">Belongs to the 4-toluene sulfonate uptake permease (TSUP) (TC 2.A.102) family.</text>
</comment>
<dbReference type="InterPro" id="IPR051598">
    <property type="entry name" value="TSUP/Inactive_protease-like"/>
</dbReference>
<evidence type="ECO:0000313" key="8">
    <source>
        <dbReference type="Proteomes" id="UP000019109"/>
    </source>
</evidence>
<proteinExistence type="inferred from homology"/>
<keyword evidence="4 6" id="KW-1133">Transmembrane helix</keyword>
<evidence type="ECO:0000256" key="4">
    <source>
        <dbReference type="ARBA" id="ARBA00022989"/>
    </source>
</evidence>
<evidence type="ECO:0000256" key="3">
    <source>
        <dbReference type="ARBA" id="ARBA00022692"/>
    </source>
</evidence>
<feature type="transmembrane region" description="Helical" evidence="6">
    <location>
        <begin position="72"/>
        <end position="91"/>
    </location>
</feature>
<dbReference type="InterPro" id="IPR002781">
    <property type="entry name" value="TM_pro_TauE-like"/>
</dbReference>
<sequence length="149" mass="16473">MTKVIRRKNASFLIGLASGIISGMGIGGGAILIPALVFFVNPDQHIAQSVNLLFFIPTAVIALVVHIKNKRVNFKLTIPIVIFGLVGAFLGSRLAVSLPGISLKRYFGIFLLVLGFYEMLRKDKKKTRNRVKKINIFKSPVPIILYFTC</sequence>
<keyword evidence="6" id="KW-1003">Cell membrane</keyword>
<keyword evidence="5 6" id="KW-0472">Membrane</keyword>
<feature type="transmembrane region" description="Helical" evidence="6">
    <location>
        <begin position="12"/>
        <end position="40"/>
    </location>
</feature>
<dbReference type="STRING" id="1294263.JCM21531_4173"/>
<comment type="caution">
    <text evidence="7">The sequence shown here is derived from an EMBL/GenBank/DDBJ whole genome shotgun (WGS) entry which is preliminary data.</text>
</comment>
<keyword evidence="8" id="KW-1185">Reference proteome</keyword>
<evidence type="ECO:0000256" key="5">
    <source>
        <dbReference type="ARBA" id="ARBA00023136"/>
    </source>
</evidence>
<feature type="transmembrane region" description="Helical" evidence="6">
    <location>
        <begin position="103"/>
        <end position="120"/>
    </location>
</feature>
<dbReference type="RefSeq" id="WP_054847135.1">
    <property type="nucleotide sequence ID" value="NZ_BAVR01000076.1"/>
</dbReference>
<dbReference type="PANTHER" id="PTHR43701">
    <property type="entry name" value="MEMBRANE TRANSPORTER PROTEIN MJ0441-RELATED"/>
    <property type="match status" value="1"/>
</dbReference>
<evidence type="ECO:0000256" key="2">
    <source>
        <dbReference type="ARBA" id="ARBA00009142"/>
    </source>
</evidence>
<dbReference type="Pfam" id="PF01925">
    <property type="entry name" value="TauE"/>
    <property type="match status" value="1"/>
</dbReference>
<evidence type="ECO:0000256" key="1">
    <source>
        <dbReference type="ARBA" id="ARBA00004141"/>
    </source>
</evidence>
<evidence type="ECO:0000313" key="7">
    <source>
        <dbReference type="EMBL" id="GAE90550.1"/>
    </source>
</evidence>
<comment type="subcellular location">
    <subcellularLocation>
        <location evidence="6">Cell membrane</location>
        <topology evidence="6">Multi-pass membrane protein</topology>
    </subcellularLocation>
    <subcellularLocation>
        <location evidence="1">Membrane</location>
        <topology evidence="1">Multi-pass membrane protein</topology>
    </subcellularLocation>
</comment>
<accession>W4VAV4</accession>
<dbReference type="EMBL" id="BAVR01000076">
    <property type="protein sequence ID" value="GAE90550.1"/>
    <property type="molecule type" value="Genomic_DNA"/>
</dbReference>
<protein>
    <recommendedName>
        <fullName evidence="6">Probable membrane transporter protein</fullName>
    </recommendedName>
</protein>
<dbReference type="Proteomes" id="UP000019109">
    <property type="component" value="Unassembled WGS sequence"/>
</dbReference>
<evidence type="ECO:0000256" key="6">
    <source>
        <dbReference type="RuleBase" id="RU363041"/>
    </source>
</evidence>
<organism evidence="7 8">
    <name type="scientific">Acetivibrio straminisolvens JCM 21531</name>
    <dbReference type="NCBI Taxonomy" id="1294263"/>
    <lineage>
        <taxon>Bacteria</taxon>
        <taxon>Bacillati</taxon>
        <taxon>Bacillota</taxon>
        <taxon>Clostridia</taxon>
        <taxon>Eubacteriales</taxon>
        <taxon>Oscillospiraceae</taxon>
        <taxon>Acetivibrio</taxon>
    </lineage>
</organism>
<dbReference type="GO" id="GO:0005886">
    <property type="term" value="C:plasma membrane"/>
    <property type="evidence" value="ECO:0007669"/>
    <property type="project" value="UniProtKB-SubCell"/>
</dbReference>
<name>W4VAV4_9FIRM</name>
<dbReference type="PANTHER" id="PTHR43701:SF2">
    <property type="entry name" value="MEMBRANE TRANSPORTER PROTEIN YJNA-RELATED"/>
    <property type="match status" value="1"/>
</dbReference>
<keyword evidence="3 6" id="KW-0812">Transmembrane</keyword>
<reference evidence="7" key="1">
    <citation type="journal article" date="2014" name="Genome Announc.">
        <title>Draft Genome Sequence of Clostridium straminisolvens Strain JCM 21531T, Isolated from a Cellulose-Degrading Bacterial Community.</title>
        <authorList>
            <person name="Yuki M."/>
            <person name="Oshima K."/>
            <person name="Suda W."/>
            <person name="Sakamoto M."/>
            <person name="Kitamura K."/>
            <person name="Iida T."/>
            <person name="Hattori M."/>
            <person name="Ohkuma M."/>
        </authorList>
    </citation>
    <scope>NUCLEOTIDE SEQUENCE [LARGE SCALE GENOMIC DNA]</scope>
    <source>
        <strain evidence="7">JCM 21531</strain>
    </source>
</reference>
<gene>
    <name evidence="7" type="ORF">JCM21531_4173</name>
</gene>